<evidence type="ECO:0000256" key="1">
    <source>
        <dbReference type="ARBA" id="ARBA00008894"/>
    </source>
</evidence>
<dbReference type="Gene3D" id="1.10.8.430">
    <property type="entry name" value="Helical domain of apoptotic protease-activating factors"/>
    <property type="match status" value="1"/>
</dbReference>
<dbReference type="Gramene" id="LPERR11G14930.7">
    <property type="protein sequence ID" value="LPERR11G14930.7"/>
    <property type="gene ID" value="LPERR11G14930"/>
</dbReference>
<dbReference type="GO" id="GO:0002758">
    <property type="term" value="P:innate immune response-activating signaling pathway"/>
    <property type="evidence" value="ECO:0007669"/>
    <property type="project" value="UniProtKB-ARBA"/>
</dbReference>
<dbReference type="GO" id="GO:0043531">
    <property type="term" value="F:ADP binding"/>
    <property type="evidence" value="ECO:0007669"/>
    <property type="project" value="InterPro"/>
</dbReference>
<dbReference type="SUPFAM" id="SSF52058">
    <property type="entry name" value="L domain-like"/>
    <property type="match status" value="1"/>
</dbReference>
<evidence type="ECO:0000256" key="6">
    <source>
        <dbReference type="ARBA" id="ARBA00023054"/>
    </source>
</evidence>
<sequence length="678" mass="77645">MEFAKGAMGTLLPKLSELLKEEFDLQKSVKEGIMFLKAELESMQTALENVSMVPPDQLDKKIKIWARDVRELSYNIEDDIDTFMLHMDGLEPTKKNKFTRVIDKCQKSLFRVKIRHKIANSIRDVKSQVKEVMERRDRYQIDSVAITFQTIVDPRILALYEKATNLIGIGKASDDLIKRMYLIVVDDVWETSTWKIIKCSFIDSKCGSRVITTTRISQVAKEVAEEFGNVYIMEPLSDDNSKKLFYGRIFGANFKSPTSNQSIEVTGKILKKCGGVPLSIITIASLLADKPIGEWSTIYDSIGFGPIDQNEVVQNTRKILSFSYYDMPLYLKSCMLYLSIYPEDHWIEKDSLIWKWVAEGFVHVEQGKTLFEVGERYFIELINKSMIQPTETYGSVDGCRIHDMVIDLIRILAIEDNFVKIFDRVYVEQNSSSHRSTIGRITLHKRWNKDEDNSLAADLTQVRSFNVIGCHISMMPSLVSFRVLCILVLEGCDVNGSLNLRHLGNLCQLRLLRLIDTRLAGLPREIGDLVHLQVPEARKTGLKELPVTITNLSKLMRLCVNGETRVPTGVGNMRSLQELQLWWGAIDRFENFSMEVDRLTELRMLVICVDKMIEEGMAKALVKSLCGLRRIQNLAIHSLSPNETSGWEGFIHWEPSQELRRFSLFSIWLPRLVDCRCG</sequence>
<dbReference type="InterPro" id="IPR042197">
    <property type="entry name" value="Apaf_helical"/>
</dbReference>
<dbReference type="EnsemblPlants" id="LPERR11G14930.7">
    <property type="protein sequence ID" value="LPERR11G14930.7"/>
    <property type="gene ID" value="LPERR11G14930"/>
</dbReference>
<evidence type="ECO:0000259" key="9">
    <source>
        <dbReference type="Pfam" id="PF23559"/>
    </source>
</evidence>
<keyword evidence="6" id="KW-0175">Coiled coil</keyword>
<dbReference type="InterPro" id="IPR027417">
    <property type="entry name" value="P-loop_NTPase"/>
</dbReference>
<feature type="domain" description="Disease resistance N-terminal" evidence="8">
    <location>
        <begin position="7"/>
        <end position="99"/>
    </location>
</feature>
<evidence type="ECO:0000256" key="4">
    <source>
        <dbReference type="ARBA" id="ARBA00022741"/>
    </source>
</evidence>
<keyword evidence="4" id="KW-0547">Nucleotide-binding</keyword>
<evidence type="ECO:0000256" key="3">
    <source>
        <dbReference type="ARBA" id="ARBA00022737"/>
    </source>
</evidence>
<keyword evidence="3" id="KW-0677">Repeat</keyword>
<accession>A0A0D9XTP9</accession>
<feature type="domain" description="Disease resistance protein winged helix" evidence="9">
    <location>
        <begin position="340"/>
        <end position="409"/>
    </location>
</feature>
<dbReference type="Gene3D" id="1.20.5.4130">
    <property type="match status" value="1"/>
</dbReference>
<dbReference type="Proteomes" id="UP000032180">
    <property type="component" value="Chromosome 11"/>
</dbReference>
<dbReference type="AlphaFoldDB" id="A0A0D9XTP9"/>
<evidence type="ECO:0008006" key="13">
    <source>
        <dbReference type="Google" id="ProtNLM"/>
    </source>
</evidence>
<dbReference type="FunFam" id="1.10.10.10:FF:000322">
    <property type="entry name" value="Probable disease resistance protein At1g63360"/>
    <property type="match status" value="1"/>
</dbReference>
<dbReference type="InterPro" id="IPR038005">
    <property type="entry name" value="RX-like_CC"/>
</dbReference>
<keyword evidence="2" id="KW-0433">Leucine-rich repeat</keyword>
<dbReference type="GO" id="GO:0042742">
    <property type="term" value="P:defense response to bacterium"/>
    <property type="evidence" value="ECO:0007669"/>
    <property type="project" value="UniProtKB-ARBA"/>
</dbReference>
<comment type="similarity">
    <text evidence="1">Belongs to the disease resistance NB-LRR family.</text>
</comment>
<proteinExistence type="inferred from homology"/>
<dbReference type="Gene3D" id="1.10.10.10">
    <property type="entry name" value="Winged helix-like DNA-binding domain superfamily/Winged helix DNA-binding domain"/>
    <property type="match status" value="1"/>
</dbReference>
<dbReference type="InterPro" id="IPR036388">
    <property type="entry name" value="WH-like_DNA-bd_sf"/>
</dbReference>
<name>A0A0D9XTP9_9ORYZ</name>
<dbReference type="CDD" id="cd14798">
    <property type="entry name" value="RX-CC_like"/>
    <property type="match status" value="1"/>
</dbReference>
<reference evidence="12" key="2">
    <citation type="submission" date="2013-12" db="EMBL/GenBank/DDBJ databases">
        <authorList>
            <person name="Yu Y."/>
            <person name="Lee S."/>
            <person name="de Baynast K."/>
            <person name="Wissotski M."/>
            <person name="Liu L."/>
            <person name="Talag J."/>
            <person name="Goicoechea J."/>
            <person name="Angelova A."/>
            <person name="Jetty R."/>
            <person name="Kudrna D."/>
            <person name="Golser W."/>
            <person name="Rivera L."/>
            <person name="Zhang J."/>
            <person name="Wing R."/>
        </authorList>
    </citation>
    <scope>NUCLEOTIDE SEQUENCE</scope>
</reference>
<reference evidence="11" key="3">
    <citation type="submission" date="2015-04" db="UniProtKB">
        <authorList>
            <consortium name="EnsemblPlants"/>
        </authorList>
    </citation>
    <scope>IDENTIFICATION</scope>
</reference>
<dbReference type="InterPro" id="IPR055414">
    <property type="entry name" value="LRR_R13L4/SHOC2-like"/>
</dbReference>
<keyword evidence="5" id="KW-0611">Plant defense</keyword>
<dbReference type="Pfam" id="PF00931">
    <property type="entry name" value="NB-ARC"/>
    <property type="match status" value="1"/>
</dbReference>
<dbReference type="InterPro" id="IPR032675">
    <property type="entry name" value="LRR_dom_sf"/>
</dbReference>
<evidence type="ECO:0000256" key="2">
    <source>
        <dbReference type="ARBA" id="ARBA00022614"/>
    </source>
</evidence>
<evidence type="ECO:0000313" key="12">
    <source>
        <dbReference type="Proteomes" id="UP000032180"/>
    </source>
</evidence>
<dbReference type="Pfam" id="PF23559">
    <property type="entry name" value="WHD_DRP"/>
    <property type="match status" value="1"/>
</dbReference>
<organism evidence="11 12">
    <name type="scientific">Leersia perrieri</name>
    <dbReference type="NCBI Taxonomy" id="77586"/>
    <lineage>
        <taxon>Eukaryota</taxon>
        <taxon>Viridiplantae</taxon>
        <taxon>Streptophyta</taxon>
        <taxon>Embryophyta</taxon>
        <taxon>Tracheophyta</taxon>
        <taxon>Spermatophyta</taxon>
        <taxon>Magnoliopsida</taxon>
        <taxon>Liliopsida</taxon>
        <taxon>Poales</taxon>
        <taxon>Poaceae</taxon>
        <taxon>BOP clade</taxon>
        <taxon>Oryzoideae</taxon>
        <taxon>Oryzeae</taxon>
        <taxon>Oryzinae</taxon>
        <taxon>Leersia</taxon>
    </lineage>
</organism>
<dbReference type="InterPro" id="IPR002182">
    <property type="entry name" value="NB-ARC"/>
</dbReference>
<keyword evidence="12" id="KW-1185">Reference proteome</keyword>
<dbReference type="InterPro" id="IPR041118">
    <property type="entry name" value="Rx_N"/>
</dbReference>
<dbReference type="GO" id="GO:0009626">
    <property type="term" value="P:plant-type hypersensitive response"/>
    <property type="evidence" value="ECO:0007669"/>
    <property type="project" value="UniProtKB-ARBA"/>
</dbReference>
<evidence type="ECO:0000259" key="8">
    <source>
        <dbReference type="Pfam" id="PF18052"/>
    </source>
</evidence>
<dbReference type="HOGENOM" id="CLU_000837_25_0_1"/>
<evidence type="ECO:0000259" key="7">
    <source>
        <dbReference type="Pfam" id="PF00931"/>
    </source>
</evidence>
<dbReference type="InterPro" id="IPR058922">
    <property type="entry name" value="WHD_DRP"/>
</dbReference>
<dbReference type="Pfam" id="PF23598">
    <property type="entry name" value="LRR_14"/>
    <property type="match status" value="1"/>
</dbReference>
<dbReference type="Pfam" id="PF18052">
    <property type="entry name" value="Rx_N"/>
    <property type="match status" value="1"/>
</dbReference>
<evidence type="ECO:0000313" key="11">
    <source>
        <dbReference type="EnsemblPlants" id="LPERR11G14930.7"/>
    </source>
</evidence>
<dbReference type="Gene3D" id="3.80.10.10">
    <property type="entry name" value="Ribonuclease Inhibitor"/>
    <property type="match status" value="1"/>
</dbReference>
<evidence type="ECO:0000256" key="5">
    <source>
        <dbReference type="ARBA" id="ARBA00022821"/>
    </source>
</evidence>
<dbReference type="InterPro" id="IPR044974">
    <property type="entry name" value="Disease_R_plants"/>
</dbReference>
<feature type="domain" description="Disease resistance R13L4/SHOC-2-like LRR" evidence="10">
    <location>
        <begin position="461"/>
        <end position="672"/>
    </location>
</feature>
<dbReference type="SUPFAM" id="SSF52540">
    <property type="entry name" value="P-loop containing nucleoside triphosphate hydrolases"/>
    <property type="match status" value="1"/>
</dbReference>
<dbReference type="PANTHER" id="PTHR23155">
    <property type="entry name" value="DISEASE RESISTANCE PROTEIN RP"/>
    <property type="match status" value="1"/>
</dbReference>
<reference evidence="11 12" key="1">
    <citation type="submission" date="2012-08" db="EMBL/GenBank/DDBJ databases">
        <title>Oryza genome evolution.</title>
        <authorList>
            <person name="Wing R.A."/>
        </authorList>
    </citation>
    <scope>NUCLEOTIDE SEQUENCE</scope>
</reference>
<dbReference type="PANTHER" id="PTHR23155:SF1116">
    <property type="entry name" value="OS12G0273300 PROTEIN"/>
    <property type="match status" value="1"/>
</dbReference>
<evidence type="ECO:0000259" key="10">
    <source>
        <dbReference type="Pfam" id="PF23598"/>
    </source>
</evidence>
<feature type="domain" description="NB-ARC" evidence="7">
    <location>
        <begin position="176"/>
        <end position="249"/>
    </location>
</feature>
<protein>
    <recommendedName>
        <fullName evidence="13">NB-ARC domain-containing protein</fullName>
    </recommendedName>
</protein>